<dbReference type="Gene3D" id="3.40.50.10140">
    <property type="entry name" value="Toll/interleukin-1 receptor homology (TIR) domain"/>
    <property type="match status" value="1"/>
</dbReference>
<evidence type="ECO:0000313" key="3">
    <source>
        <dbReference type="Proteomes" id="UP000766595"/>
    </source>
</evidence>
<gene>
    <name evidence="2" type="ORF">KL771_04245</name>
</gene>
<proteinExistence type="predicted"/>
<dbReference type="Pfam" id="PF13676">
    <property type="entry name" value="TIR_2"/>
    <property type="match status" value="1"/>
</dbReference>
<evidence type="ECO:0000313" key="2">
    <source>
        <dbReference type="EMBL" id="MBT9288646.1"/>
    </source>
</evidence>
<accession>A0A947D113</accession>
<keyword evidence="3" id="KW-1185">Reference proteome</keyword>
<comment type="caution">
    <text evidence="2">The sequence shown here is derived from an EMBL/GenBank/DDBJ whole genome shotgun (WGS) entry which is preliminary data.</text>
</comment>
<dbReference type="InterPro" id="IPR035897">
    <property type="entry name" value="Toll_tir_struct_dom_sf"/>
</dbReference>
<dbReference type="SMART" id="SM00255">
    <property type="entry name" value="TIR"/>
    <property type="match status" value="1"/>
</dbReference>
<dbReference type="GO" id="GO:0007165">
    <property type="term" value="P:signal transduction"/>
    <property type="evidence" value="ECO:0007669"/>
    <property type="project" value="InterPro"/>
</dbReference>
<sequence>MADASMILGGLRTTVLADEPLWPQHTPHWADVAWIAMKRDLLISRDDWDVWTDWYDARLAGRSPWRQSIEFARATLPDSLWEQGPKAVNAEIKRLIAADRATGGTPTAAEVEGFDFFLSYSTRNEASARKIGSVIEKAKHSVFAQYKDFGPGSNFVREMQFGLERSERLVAVLSPEYEASDHCQAEWASFYNRDPSSNQRLIVPILIHPTPLNGLARQVVYVNIVGLSDSEAEAKIREAIAPVRPRSKAEFRRALAVAASPKPIENEAGQIDIARNETFDKVVASDDLYGLPERQLELARSIQKALKGKNAPPIVLSAVRAVERHLNAHGLSAPLGLLTDQIGVIEAEFSDAQKEEAPWTRRGAGKALQQLIDNHQQYRMHFPLDSDRDRLYRAAPIQTDTLRDPAFLANQDRLVAGAREAERKGVVTERLADGVETRREFLRAVASMPKTDTPADLFVDPNDRISPPTLDQRLLAQESGFWDAMLQRSANLGQIGSFVKDMGELLSRLWG</sequence>
<dbReference type="AlphaFoldDB" id="A0A947D113"/>
<protein>
    <submittedName>
        <fullName evidence="2">Toll/interleukin-1 receptor domain-containing protein</fullName>
    </submittedName>
</protein>
<name>A0A947D113_9HYPH</name>
<dbReference type="PROSITE" id="PS50104">
    <property type="entry name" value="TIR"/>
    <property type="match status" value="1"/>
</dbReference>
<keyword evidence="2" id="KW-0675">Receptor</keyword>
<dbReference type="Proteomes" id="UP000766595">
    <property type="component" value="Unassembled WGS sequence"/>
</dbReference>
<dbReference type="EMBL" id="JAHHZF010000002">
    <property type="protein sequence ID" value="MBT9288646.1"/>
    <property type="molecule type" value="Genomic_DNA"/>
</dbReference>
<feature type="domain" description="TIR" evidence="1">
    <location>
        <begin position="112"/>
        <end position="244"/>
    </location>
</feature>
<dbReference type="SUPFAM" id="SSF52200">
    <property type="entry name" value="Toll/Interleukin receptor TIR domain"/>
    <property type="match status" value="1"/>
</dbReference>
<dbReference type="InterPro" id="IPR000157">
    <property type="entry name" value="TIR_dom"/>
</dbReference>
<organism evidence="2 3">
    <name type="scientific">Prosthecodimorpha staleyi</name>
    <dbReference type="NCBI Taxonomy" id="2840188"/>
    <lineage>
        <taxon>Bacteria</taxon>
        <taxon>Pseudomonadati</taxon>
        <taxon>Pseudomonadota</taxon>
        <taxon>Alphaproteobacteria</taxon>
        <taxon>Hyphomicrobiales</taxon>
        <taxon>Ancalomicrobiaceae</taxon>
        <taxon>Prosthecodimorpha</taxon>
    </lineage>
</organism>
<dbReference type="RefSeq" id="WP_261967314.1">
    <property type="nucleotide sequence ID" value="NZ_JAHHZF010000002.1"/>
</dbReference>
<reference evidence="2 3" key="1">
    <citation type="submission" date="2021-06" db="EMBL/GenBank/DDBJ databases">
        <authorList>
            <person name="Grouzdev D.S."/>
            <person name="Koziaeva V."/>
        </authorList>
    </citation>
    <scope>NUCLEOTIDE SEQUENCE [LARGE SCALE GENOMIC DNA]</scope>
    <source>
        <strain evidence="2 3">22</strain>
    </source>
</reference>
<evidence type="ECO:0000259" key="1">
    <source>
        <dbReference type="PROSITE" id="PS50104"/>
    </source>
</evidence>